<dbReference type="EMBL" id="CXSU01000005">
    <property type="protein sequence ID" value="CTQ48262.1"/>
    <property type="molecule type" value="Genomic_DNA"/>
</dbReference>
<reference evidence="2 3" key="1">
    <citation type="submission" date="2015-07" db="EMBL/GenBank/DDBJ databases">
        <authorList>
            <person name="Noorani M."/>
        </authorList>
    </citation>
    <scope>NUCLEOTIDE SEQUENCE [LARGE SCALE GENOMIC DNA]</scope>
    <source>
        <strain evidence="2 3">CECT 7802</strain>
    </source>
</reference>
<proteinExistence type="predicted"/>
<evidence type="ECO:0000313" key="3">
    <source>
        <dbReference type="Proteomes" id="UP000049222"/>
    </source>
</evidence>
<sequence length="134" mass="14005">MKQGKPIRATRHVAAGLVLAVAAVPATAAEQTRCGWLGNPTPANWFLDDADGVWTLSVQGGWVADGFYDLPPGDPALVDEWVSSNGEPGRSSYGYGCACVTGTFDAATGHVLSASAMETLRLSRCRADPNLPAE</sequence>
<name>A0A0M6YD28_9RHOB</name>
<dbReference type="Pfam" id="PF13316">
    <property type="entry name" value="DUF4087"/>
    <property type="match status" value="1"/>
</dbReference>
<evidence type="ECO:0008006" key="4">
    <source>
        <dbReference type="Google" id="ProtNLM"/>
    </source>
</evidence>
<keyword evidence="3" id="KW-1185">Reference proteome</keyword>
<dbReference type="InterPro" id="IPR025145">
    <property type="entry name" value="DUF4087"/>
</dbReference>
<feature type="chain" id="PRO_5005808145" description="DUF4087 domain-containing protein" evidence="1">
    <location>
        <begin position="29"/>
        <end position="134"/>
    </location>
</feature>
<evidence type="ECO:0000256" key="1">
    <source>
        <dbReference type="SAM" id="SignalP"/>
    </source>
</evidence>
<accession>A0A0M6YD28</accession>
<feature type="signal peptide" evidence="1">
    <location>
        <begin position="1"/>
        <end position="28"/>
    </location>
</feature>
<dbReference type="Proteomes" id="UP000049222">
    <property type="component" value="Unassembled WGS sequence"/>
</dbReference>
<organism evidence="2 3">
    <name type="scientific">Jannaschia donghaensis</name>
    <dbReference type="NCBI Taxonomy" id="420998"/>
    <lineage>
        <taxon>Bacteria</taxon>
        <taxon>Pseudomonadati</taxon>
        <taxon>Pseudomonadota</taxon>
        <taxon>Alphaproteobacteria</taxon>
        <taxon>Rhodobacterales</taxon>
        <taxon>Roseobacteraceae</taxon>
        <taxon>Jannaschia</taxon>
    </lineage>
</organism>
<evidence type="ECO:0000313" key="2">
    <source>
        <dbReference type="EMBL" id="CTQ48262.1"/>
    </source>
</evidence>
<dbReference type="AlphaFoldDB" id="A0A0M6YD28"/>
<protein>
    <recommendedName>
        <fullName evidence="4">DUF4087 domain-containing protein</fullName>
    </recommendedName>
</protein>
<gene>
    <name evidence="2" type="ORF">JDO7802_00264</name>
</gene>
<keyword evidence="1" id="KW-0732">Signal</keyword>
<dbReference type="STRING" id="420998.JDO7802_00264"/>